<feature type="transmembrane region" description="Helical" evidence="5">
    <location>
        <begin position="88"/>
        <end position="112"/>
    </location>
</feature>
<comment type="subcellular location">
    <subcellularLocation>
        <location evidence="1">Membrane</location>
        <topology evidence="1">Multi-pass membrane protein</topology>
    </subcellularLocation>
</comment>
<feature type="transmembrane region" description="Helical" evidence="5">
    <location>
        <begin position="175"/>
        <end position="197"/>
    </location>
</feature>
<keyword evidence="3 5" id="KW-1133">Transmembrane helix</keyword>
<protein>
    <submittedName>
        <fullName evidence="7 8">Lipoma HMGIC fusion partner-like 2 protein</fullName>
    </submittedName>
</protein>
<feature type="transmembrane region" description="Helical" evidence="5">
    <location>
        <begin position="12"/>
        <end position="34"/>
    </location>
</feature>
<dbReference type="RefSeq" id="XP_017768513.1">
    <property type="nucleotide sequence ID" value="XM_017913024.1"/>
</dbReference>
<dbReference type="PANTHER" id="PTHR12489:SF19">
    <property type="entry name" value="LHFPL TETRASPAN SUBFAMILY MEMBER 2 PROTEIN"/>
    <property type="match status" value="1"/>
</dbReference>
<keyword evidence="4 5" id="KW-0472">Membrane</keyword>
<gene>
    <name evidence="7 8" type="primary">LOC108556769</name>
</gene>
<proteinExistence type="predicted"/>
<dbReference type="Gene3D" id="1.20.140.150">
    <property type="match status" value="1"/>
</dbReference>
<dbReference type="PANTHER" id="PTHR12489">
    <property type="entry name" value="LIPOMA HMGIC FUSION PARTNER-LIKE PROTEIN"/>
    <property type="match status" value="1"/>
</dbReference>
<dbReference type="Proteomes" id="UP000695000">
    <property type="component" value="Unplaced"/>
</dbReference>
<sequence>MVYVIVTGRSLLWVLMSLVSTVLMLVAFASPVWLVGMPKSISYGNETRLYNPSIGVYSRCKEPSRDGSNCNTLAVRGLLTDPEVFPDAWKAACVFLGTGLAIMTFTVFCSVAGCCYQSICKKSIFTVAGSAQVVAGMFYILVLFLFPMAWSSRRVQALCGREVSHFYPADCSFGLGMWIAIVGTALTFCTAYISIYADKATSSDHVQDQISDGRTLICLP</sequence>
<accession>A0ABM1M1R4</accession>
<dbReference type="Pfam" id="PF10242">
    <property type="entry name" value="L_HMGIC_fpl"/>
    <property type="match status" value="1"/>
</dbReference>
<evidence type="ECO:0000256" key="5">
    <source>
        <dbReference type="SAM" id="Phobius"/>
    </source>
</evidence>
<evidence type="ECO:0000313" key="6">
    <source>
        <dbReference type="Proteomes" id="UP000695000"/>
    </source>
</evidence>
<reference evidence="7 8" key="1">
    <citation type="submission" date="2025-05" db="UniProtKB">
        <authorList>
            <consortium name="RefSeq"/>
        </authorList>
    </citation>
    <scope>IDENTIFICATION</scope>
    <source>
        <tissue evidence="7 8">Whole Larva</tissue>
    </source>
</reference>
<evidence type="ECO:0000256" key="1">
    <source>
        <dbReference type="ARBA" id="ARBA00004141"/>
    </source>
</evidence>
<organism evidence="6 8">
    <name type="scientific">Nicrophorus vespilloides</name>
    <name type="common">Boreal carrion beetle</name>
    <dbReference type="NCBI Taxonomy" id="110193"/>
    <lineage>
        <taxon>Eukaryota</taxon>
        <taxon>Metazoa</taxon>
        <taxon>Ecdysozoa</taxon>
        <taxon>Arthropoda</taxon>
        <taxon>Hexapoda</taxon>
        <taxon>Insecta</taxon>
        <taxon>Pterygota</taxon>
        <taxon>Neoptera</taxon>
        <taxon>Endopterygota</taxon>
        <taxon>Coleoptera</taxon>
        <taxon>Polyphaga</taxon>
        <taxon>Staphyliniformia</taxon>
        <taxon>Silphidae</taxon>
        <taxon>Nicrophorinae</taxon>
        <taxon>Nicrophorus</taxon>
    </lineage>
</organism>
<evidence type="ECO:0000313" key="8">
    <source>
        <dbReference type="RefSeq" id="XP_017768514.1"/>
    </source>
</evidence>
<name>A0ABM1M1R4_NICVS</name>
<keyword evidence="2 5" id="KW-0812">Transmembrane</keyword>
<dbReference type="InterPro" id="IPR019372">
    <property type="entry name" value="LHFPL"/>
</dbReference>
<evidence type="ECO:0000256" key="2">
    <source>
        <dbReference type="ARBA" id="ARBA00022692"/>
    </source>
</evidence>
<evidence type="ECO:0000313" key="7">
    <source>
        <dbReference type="RefSeq" id="XP_017768513.1"/>
    </source>
</evidence>
<evidence type="ECO:0000256" key="4">
    <source>
        <dbReference type="ARBA" id="ARBA00023136"/>
    </source>
</evidence>
<evidence type="ECO:0000256" key="3">
    <source>
        <dbReference type="ARBA" id="ARBA00022989"/>
    </source>
</evidence>
<dbReference type="GeneID" id="108556769"/>
<keyword evidence="6" id="KW-1185">Reference proteome</keyword>
<dbReference type="RefSeq" id="XP_017768514.1">
    <property type="nucleotide sequence ID" value="XM_017913025.1"/>
</dbReference>
<feature type="transmembrane region" description="Helical" evidence="5">
    <location>
        <begin position="124"/>
        <end position="146"/>
    </location>
</feature>